<sequence>MNYLFVTLAAFVAAASNESAKNMGPLVGAPADTSLHSPEVVEAADISVKKINADSKGDAYRAMLTLEKASKQVVAGVMYHLELQVAETVCSKAQVLKKIRI</sequence>
<comment type="similarity">
    <text evidence="1">Belongs to the cystatin family.</text>
</comment>
<dbReference type="WBParaSite" id="SBAD_0001186001-mRNA-1">
    <property type="protein sequence ID" value="SBAD_0001186001-mRNA-1"/>
    <property type="gene ID" value="SBAD_0001186001"/>
</dbReference>
<evidence type="ECO:0000256" key="3">
    <source>
        <dbReference type="ARBA" id="ARBA00022704"/>
    </source>
</evidence>
<dbReference type="PROSITE" id="PS00287">
    <property type="entry name" value="CYSTATIN"/>
    <property type="match status" value="1"/>
</dbReference>
<dbReference type="AlphaFoldDB" id="A0A183J6H6"/>
<keyword evidence="3" id="KW-0789">Thiol protease inhibitor</keyword>
<reference evidence="6 7" key="2">
    <citation type="submission" date="2018-11" db="EMBL/GenBank/DDBJ databases">
        <authorList>
            <consortium name="Pathogen Informatics"/>
        </authorList>
    </citation>
    <scope>NUCLEOTIDE SEQUENCE [LARGE SCALE GENOMIC DNA]</scope>
</reference>
<evidence type="ECO:0000256" key="2">
    <source>
        <dbReference type="ARBA" id="ARBA00022690"/>
    </source>
</evidence>
<name>A0A183J6H6_9BILA</name>
<dbReference type="GO" id="GO:0004869">
    <property type="term" value="F:cysteine-type endopeptidase inhibitor activity"/>
    <property type="evidence" value="ECO:0007669"/>
    <property type="project" value="UniProtKB-KW"/>
</dbReference>
<feature type="signal peptide" evidence="4">
    <location>
        <begin position="1"/>
        <end position="20"/>
    </location>
</feature>
<dbReference type="Gene3D" id="3.10.450.10">
    <property type="match status" value="1"/>
</dbReference>
<dbReference type="InterPro" id="IPR000010">
    <property type="entry name" value="Cystatin_dom"/>
</dbReference>
<protein>
    <submittedName>
        <fullName evidence="8">Cystatin domain-containing protein</fullName>
    </submittedName>
</protein>
<gene>
    <name evidence="6" type="ORF">SBAD_LOCUS11474</name>
</gene>
<keyword evidence="2" id="KW-0646">Protease inhibitor</keyword>
<dbReference type="PANTHER" id="PTHR46186">
    <property type="entry name" value="CYSTATIN"/>
    <property type="match status" value="1"/>
</dbReference>
<evidence type="ECO:0000256" key="1">
    <source>
        <dbReference type="ARBA" id="ARBA00009403"/>
    </source>
</evidence>
<organism evidence="8">
    <name type="scientific">Soboliphyme baturini</name>
    <dbReference type="NCBI Taxonomy" id="241478"/>
    <lineage>
        <taxon>Eukaryota</taxon>
        <taxon>Metazoa</taxon>
        <taxon>Ecdysozoa</taxon>
        <taxon>Nematoda</taxon>
        <taxon>Enoplea</taxon>
        <taxon>Dorylaimia</taxon>
        <taxon>Dioctophymatida</taxon>
        <taxon>Dioctophymatoidea</taxon>
        <taxon>Soboliphymatidae</taxon>
        <taxon>Soboliphyme</taxon>
    </lineage>
</organism>
<dbReference type="GO" id="GO:0005737">
    <property type="term" value="C:cytoplasm"/>
    <property type="evidence" value="ECO:0007669"/>
    <property type="project" value="TreeGrafter"/>
</dbReference>
<evidence type="ECO:0000256" key="4">
    <source>
        <dbReference type="SAM" id="SignalP"/>
    </source>
</evidence>
<dbReference type="EMBL" id="UZAM01015723">
    <property type="protein sequence ID" value="VDP40369.1"/>
    <property type="molecule type" value="Genomic_DNA"/>
</dbReference>
<dbReference type="Proteomes" id="UP000270296">
    <property type="component" value="Unassembled WGS sequence"/>
</dbReference>
<feature type="domain" description="Cystatin" evidence="5">
    <location>
        <begin position="28"/>
        <end position="96"/>
    </location>
</feature>
<dbReference type="SUPFAM" id="SSF54403">
    <property type="entry name" value="Cystatin/monellin"/>
    <property type="match status" value="1"/>
</dbReference>
<evidence type="ECO:0000259" key="5">
    <source>
        <dbReference type="Pfam" id="PF00031"/>
    </source>
</evidence>
<dbReference type="InterPro" id="IPR046350">
    <property type="entry name" value="Cystatin_sf"/>
</dbReference>
<dbReference type="GO" id="GO:0005615">
    <property type="term" value="C:extracellular space"/>
    <property type="evidence" value="ECO:0007669"/>
    <property type="project" value="TreeGrafter"/>
</dbReference>
<reference evidence="8" key="1">
    <citation type="submission" date="2016-06" db="UniProtKB">
        <authorList>
            <consortium name="WormBaseParasite"/>
        </authorList>
    </citation>
    <scope>IDENTIFICATION</scope>
</reference>
<dbReference type="Pfam" id="PF00031">
    <property type="entry name" value="Cystatin"/>
    <property type="match status" value="1"/>
</dbReference>
<evidence type="ECO:0000313" key="8">
    <source>
        <dbReference type="WBParaSite" id="SBAD_0001186001-mRNA-1"/>
    </source>
</evidence>
<proteinExistence type="inferred from homology"/>
<dbReference type="PANTHER" id="PTHR46186:SF2">
    <property type="entry name" value="CYSTATIN"/>
    <property type="match status" value="1"/>
</dbReference>
<dbReference type="InterPro" id="IPR018073">
    <property type="entry name" value="Prot_inh_cystat_CS"/>
</dbReference>
<accession>A0A183J6H6</accession>
<keyword evidence="7" id="KW-1185">Reference proteome</keyword>
<evidence type="ECO:0000313" key="7">
    <source>
        <dbReference type="Proteomes" id="UP000270296"/>
    </source>
</evidence>
<dbReference type="OrthoDB" id="110606at2759"/>
<dbReference type="GO" id="GO:0031982">
    <property type="term" value="C:vesicle"/>
    <property type="evidence" value="ECO:0007669"/>
    <property type="project" value="TreeGrafter"/>
</dbReference>
<keyword evidence="4" id="KW-0732">Signal</keyword>
<feature type="chain" id="PRO_5043140431" evidence="4">
    <location>
        <begin position="21"/>
        <end position="101"/>
    </location>
</feature>
<evidence type="ECO:0000313" key="6">
    <source>
        <dbReference type="EMBL" id="VDP40369.1"/>
    </source>
</evidence>
<dbReference type="CDD" id="cd00042">
    <property type="entry name" value="CY"/>
    <property type="match status" value="1"/>
</dbReference>